<feature type="compositionally biased region" description="Polar residues" evidence="1">
    <location>
        <begin position="65"/>
        <end position="93"/>
    </location>
</feature>
<dbReference type="AlphaFoldDB" id="A0AAD8XJ99"/>
<evidence type="ECO:0000256" key="1">
    <source>
        <dbReference type="SAM" id="MobiDB-lite"/>
    </source>
</evidence>
<feature type="region of interest" description="Disordered" evidence="1">
    <location>
        <begin position="55"/>
        <end position="98"/>
    </location>
</feature>
<evidence type="ECO:0000313" key="3">
    <source>
        <dbReference type="Proteomes" id="UP001244207"/>
    </source>
</evidence>
<dbReference type="RefSeq" id="XP_060366085.1">
    <property type="nucleotide sequence ID" value="XM_060510406.1"/>
</dbReference>
<dbReference type="Proteomes" id="UP001244207">
    <property type="component" value="Unassembled WGS sequence"/>
</dbReference>
<accession>A0AAD8XJ99</accession>
<evidence type="ECO:0000313" key="2">
    <source>
        <dbReference type="EMBL" id="KAK1726030.1"/>
    </source>
</evidence>
<organism evidence="2 3">
    <name type="scientific">Glomerella acutata</name>
    <name type="common">Colletotrichum acutatum</name>
    <dbReference type="NCBI Taxonomy" id="27357"/>
    <lineage>
        <taxon>Eukaryota</taxon>
        <taxon>Fungi</taxon>
        <taxon>Dikarya</taxon>
        <taxon>Ascomycota</taxon>
        <taxon>Pezizomycotina</taxon>
        <taxon>Sordariomycetes</taxon>
        <taxon>Hypocreomycetidae</taxon>
        <taxon>Glomerellales</taxon>
        <taxon>Glomerellaceae</taxon>
        <taxon>Colletotrichum</taxon>
        <taxon>Colletotrichum acutatum species complex</taxon>
    </lineage>
</organism>
<gene>
    <name evidence="2" type="ORF">BDZ83DRAFT_650845</name>
</gene>
<comment type="caution">
    <text evidence="2">The sequence shown here is derived from an EMBL/GenBank/DDBJ whole genome shotgun (WGS) entry which is preliminary data.</text>
</comment>
<dbReference type="EMBL" id="JAHMHS010000036">
    <property type="protein sequence ID" value="KAK1726030.1"/>
    <property type="molecule type" value="Genomic_DNA"/>
</dbReference>
<reference evidence="2" key="1">
    <citation type="submission" date="2021-12" db="EMBL/GenBank/DDBJ databases">
        <title>Comparative genomics, transcriptomics and evolutionary studies reveal genomic signatures of adaptation to plant cell wall in hemibiotrophic fungi.</title>
        <authorList>
            <consortium name="DOE Joint Genome Institute"/>
            <person name="Baroncelli R."/>
            <person name="Diaz J.F."/>
            <person name="Benocci T."/>
            <person name="Peng M."/>
            <person name="Battaglia E."/>
            <person name="Haridas S."/>
            <person name="Andreopoulos W."/>
            <person name="Labutti K."/>
            <person name="Pangilinan J."/>
            <person name="Floch G.L."/>
            <person name="Makela M.R."/>
            <person name="Henrissat B."/>
            <person name="Grigoriev I.V."/>
            <person name="Crouch J.A."/>
            <person name="De Vries R.P."/>
            <person name="Sukno S.A."/>
            <person name="Thon M.R."/>
        </authorList>
    </citation>
    <scope>NUCLEOTIDE SEQUENCE</scope>
    <source>
        <strain evidence="2">CBS 112980</strain>
    </source>
</reference>
<sequence>MVFVFEVSLEYRSFFAPTSSESVAEIPKLACALNRTDISSVPALRNHRSGRNMIPGLHKKFTWGPSRTNTNDAAQQGSANSATPQQLQRSQTMPKPPSGWVPEQVMAYNLRWDKLREWLMKRFENDIDISAIGGGFSEKKTLKHLRGDRYYFHTPQRLTKVSEFYAPLRYIVVASLTTWHSDVE</sequence>
<keyword evidence="3" id="KW-1185">Reference proteome</keyword>
<name>A0AAD8XJ99_GLOAC</name>
<dbReference type="GeneID" id="85394305"/>
<protein>
    <submittedName>
        <fullName evidence="2">Uncharacterized protein</fullName>
    </submittedName>
</protein>
<proteinExistence type="predicted"/>